<dbReference type="GO" id="GO:0004519">
    <property type="term" value="F:endonuclease activity"/>
    <property type="evidence" value="ECO:0007669"/>
    <property type="project" value="InterPro"/>
</dbReference>
<reference evidence="2" key="1">
    <citation type="submission" date="2016-10" db="EMBL/GenBank/DDBJ databases">
        <authorList>
            <person name="Varghese N."/>
            <person name="Submissions S."/>
        </authorList>
    </citation>
    <scope>NUCLEOTIDE SEQUENCE [LARGE SCALE GENOMIC DNA]</scope>
    <source>
        <strain evidence="2">Nm69</strain>
    </source>
</reference>
<evidence type="ECO:0000313" key="2">
    <source>
        <dbReference type="Proteomes" id="UP000199533"/>
    </source>
</evidence>
<keyword evidence="2" id="KW-1185">Reference proteome</keyword>
<dbReference type="Gene3D" id="3.30.70.2540">
    <property type="entry name" value="CRISPR-associated endoribonuclease Cas6/Csy4"/>
    <property type="match status" value="1"/>
</dbReference>
<dbReference type="GO" id="GO:0043571">
    <property type="term" value="P:maintenance of CRISPR repeat elements"/>
    <property type="evidence" value="ECO:0007669"/>
    <property type="project" value="InterPro"/>
</dbReference>
<dbReference type="NCBIfam" id="TIGR02563">
    <property type="entry name" value="cas_Csy4"/>
    <property type="match status" value="1"/>
</dbReference>
<dbReference type="InterPro" id="IPR013396">
    <property type="entry name" value="CRISPR-assoc_prot_Csy4"/>
</dbReference>
<protein>
    <submittedName>
        <fullName evidence="1">CRISPR-associated protein, Csy4 family</fullName>
    </submittedName>
</protein>
<accession>A0A1I4E149</accession>
<dbReference type="AlphaFoldDB" id="A0A1I4E149"/>
<dbReference type="InterPro" id="IPR042564">
    <property type="entry name" value="CRISPR-Cas6/Csy4_sf"/>
</dbReference>
<dbReference type="Proteomes" id="UP000199533">
    <property type="component" value="Unassembled WGS sequence"/>
</dbReference>
<dbReference type="Pfam" id="PF09618">
    <property type="entry name" value="Cas_Csy4"/>
    <property type="match status" value="1"/>
</dbReference>
<sequence length="184" mass="21128">MNHYIDISILPDPEFPATVLMNSLYSKFHKVLYELHATTIGVSFPRHQLTLGNLLRVHGNRSLLYSIQQFNWIGAMSGYCKISEVSPVPTDTKFRTVSRKQTNMSNAKLNRLIKRGTITEQQVKNYKAKMFSKGMDIPYLELQSASNGHKHRRYIEFGELLDEPVQGQFDQFGLSKSATVPWFD</sequence>
<evidence type="ECO:0000313" key="1">
    <source>
        <dbReference type="EMBL" id="SFK97851.1"/>
    </source>
</evidence>
<dbReference type="OrthoDB" id="259831at2"/>
<dbReference type="CDD" id="cd09739">
    <property type="entry name" value="Cas6_I-F"/>
    <property type="match status" value="1"/>
</dbReference>
<gene>
    <name evidence="1" type="ORF">SAMN05216302_10242</name>
</gene>
<proteinExistence type="predicted"/>
<dbReference type="EMBL" id="FOSP01000024">
    <property type="protein sequence ID" value="SFK97851.1"/>
    <property type="molecule type" value="Genomic_DNA"/>
</dbReference>
<name>A0A1I4E149_9PROT</name>
<dbReference type="RefSeq" id="WP_090701165.1">
    <property type="nucleotide sequence ID" value="NZ_FOSP01000024.1"/>
</dbReference>
<dbReference type="STRING" id="52441.SAMN05216302_10242"/>
<organism evidence="1 2">
    <name type="scientific">Nitrosomonas aestuarii</name>
    <dbReference type="NCBI Taxonomy" id="52441"/>
    <lineage>
        <taxon>Bacteria</taxon>
        <taxon>Pseudomonadati</taxon>
        <taxon>Pseudomonadota</taxon>
        <taxon>Betaproteobacteria</taxon>
        <taxon>Nitrosomonadales</taxon>
        <taxon>Nitrosomonadaceae</taxon>
        <taxon>Nitrosomonas</taxon>
    </lineage>
</organism>